<evidence type="ECO:0000259" key="3">
    <source>
        <dbReference type="SMART" id="SM00244"/>
    </source>
</evidence>
<dbReference type="InterPro" id="IPR036013">
    <property type="entry name" value="Band_7/SPFH_dom_sf"/>
</dbReference>
<protein>
    <submittedName>
        <fullName evidence="4">Prohibitin family protein</fullName>
    </submittedName>
</protein>
<gene>
    <name evidence="4" type="ORF">LE190_06620</name>
</gene>
<keyword evidence="5" id="KW-1185">Reference proteome</keyword>
<reference evidence="4 5" key="1">
    <citation type="submission" date="2021-07" db="EMBL/GenBank/DDBJ databases">
        <title>Characterization of Violacein-producing bacteria and related species.</title>
        <authorList>
            <person name="Wilson H.S."/>
            <person name="De Leon M.E."/>
        </authorList>
    </citation>
    <scope>NUCLEOTIDE SEQUENCE [LARGE SCALE GENOMIC DNA]</scope>
    <source>
        <strain evidence="4 5">HSC-2F05</strain>
    </source>
</reference>
<name>A0ABS7Y7E8_9BURK</name>
<dbReference type="InterPro" id="IPR000163">
    <property type="entry name" value="Prohibitin"/>
</dbReference>
<dbReference type="PANTHER" id="PTHR23222">
    <property type="entry name" value="PROHIBITIN"/>
    <property type="match status" value="1"/>
</dbReference>
<proteinExistence type="predicted"/>
<sequence length="273" mass="30147">MSKLNPSLTFVGLRRLAFLLLVLVLLWIVAPYGIVPPGHRGIMTTMGRPGEAVLEEGIHWKWPMLQRVHLVDVSIQENNGEGTAASADLQTVTMKVSLNYHVLPSKSLYVFRDLANAPGERIVLPAVHEAVKASAAAYTAEQLVGQRNALRNDIVEQLRARLGRHGIQVDEMSIMDLDFSEGFNRAIEAKATAEQEKLKAERDLARIQVEAQQKLASAKAEADALALQRQQVTPELLRLRETENQARAIDKWDGKLPGTIAGGTVPFLNLPRD</sequence>
<dbReference type="InterPro" id="IPR001107">
    <property type="entry name" value="Band_7"/>
</dbReference>
<feature type="domain" description="Band 7" evidence="3">
    <location>
        <begin position="30"/>
        <end position="191"/>
    </location>
</feature>
<dbReference type="PANTHER" id="PTHR23222:SF0">
    <property type="entry name" value="PROHIBITIN 1"/>
    <property type="match status" value="1"/>
</dbReference>
<dbReference type="CDD" id="cd03401">
    <property type="entry name" value="SPFH_prohibitin"/>
    <property type="match status" value="1"/>
</dbReference>
<organism evidence="4 5">
    <name type="scientific">Massilia hydrophila</name>
    <dbReference type="NCBI Taxonomy" id="3044279"/>
    <lineage>
        <taxon>Bacteria</taxon>
        <taxon>Pseudomonadati</taxon>
        <taxon>Pseudomonadota</taxon>
        <taxon>Betaproteobacteria</taxon>
        <taxon>Burkholderiales</taxon>
        <taxon>Oxalobacteraceae</taxon>
        <taxon>Telluria group</taxon>
        <taxon>Massilia</taxon>
    </lineage>
</organism>
<comment type="subcellular location">
    <subcellularLocation>
        <location evidence="1">Membrane</location>
        <topology evidence="1">Single-pass membrane protein</topology>
    </subcellularLocation>
</comment>
<evidence type="ECO:0000256" key="1">
    <source>
        <dbReference type="ARBA" id="ARBA00004167"/>
    </source>
</evidence>
<evidence type="ECO:0000313" key="4">
    <source>
        <dbReference type="EMBL" id="MCA1855599.1"/>
    </source>
</evidence>
<evidence type="ECO:0000313" key="5">
    <source>
        <dbReference type="Proteomes" id="UP001198602"/>
    </source>
</evidence>
<dbReference type="SUPFAM" id="SSF117892">
    <property type="entry name" value="Band 7/SPFH domain"/>
    <property type="match status" value="1"/>
</dbReference>
<accession>A0ABS7Y7E8</accession>
<keyword evidence="2" id="KW-0175">Coiled coil</keyword>
<dbReference type="EMBL" id="JAHYBX010000001">
    <property type="protein sequence ID" value="MCA1855599.1"/>
    <property type="molecule type" value="Genomic_DNA"/>
</dbReference>
<comment type="caution">
    <text evidence="4">The sequence shown here is derived from an EMBL/GenBank/DDBJ whole genome shotgun (WGS) entry which is preliminary data.</text>
</comment>
<dbReference type="Pfam" id="PF01145">
    <property type="entry name" value="Band_7"/>
    <property type="match status" value="1"/>
</dbReference>
<feature type="coiled-coil region" evidence="2">
    <location>
        <begin position="183"/>
        <end position="228"/>
    </location>
</feature>
<dbReference type="RefSeq" id="WP_225237936.1">
    <property type="nucleotide sequence ID" value="NZ_JAHYBX010000001.1"/>
</dbReference>
<dbReference type="SMART" id="SM00244">
    <property type="entry name" value="PHB"/>
    <property type="match status" value="1"/>
</dbReference>
<dbReference type="PRINTS" id="PR00679">
    <property type="entry name" value="PROHIBITIN"/>
</dbReference>
<dbReference type="Gene3D" id="3.30.479.30">
    <property type="entry name" value="Band 7 domain"/>
    <property type="match status" value="1"/>
</dbReference>
<evidence type="ECO:0000256" key="2">
    <source>
        <dbReference type="SAM" id="Coils"/>
    </source>
</evidence>
<dbReference type="Proteomes" id="UP001198602">
    <property type="component" value="Unassembled WGS sequence"/>
</dbReference>